<dbReference type="Proteomes" id="UP000800036">
    <property type="component" value="Unassembled WGS sequence"/>
</dbReference>
<evidence type="ECO:0000313" key="2">
    <source>
        <dbReference type="Proteomes" id="UP000800036"/>
    </source>
</evidence>
<proteinExistence type="predicted"/>
<accession>A0A6A5VP07</accession>
<name>A0A6A5VP07_9PLEO</name>
<organism evidence="1 2">
    <name type="scientific">Bimuria novae-zelandiae CBS 107.79</name>
    <dbReference type="NCBI Taxonomy" id="1447943"/>
    <lineage>
        <taxon>Eukaryota</taxon>
        <taxon>Fungi</taxon>
        <taxon>Dikarya</taxon>
        <taxon>Ascomycota</taxon>
        <taxon>Pezizomycotina</taxon>
        <taxon>Dothideomycetes</taxon>
        <taxon>Pleosporomycetidae</taxon>
        <taxon>Pleosporales</taxon>
        <taxon>Massarineae</taxon>
        <taxon>Didymosphaeriaceae</taxon>
        <taxon>Bimuria</taxon>
    </lineage>
</organism>
<reference evidence="1" key="1">
    <citation type="journal article" date="2020" name="Stud. Mycol.">
        <title>101 Dothideomycetes genomes: a test case for predicting lifestyles and emergence of pathogens.</title>
        <authorList>
            <person name="Haridas S."/>
            <person name="Albert R."/>
            <person name="Binder M."/>
            <person name="Bloem J."/>
            <person name="Labutti K."/>
            <person name="Salamov A."/>
            <person name="Andreopoulos B."/>
            <person name="Baker S."/>
            <person name="Barry K."/>
            <person name="Bills G."/>
            <person name="Bluhm B."/>
            <person name="Cannon C."/>
            <person name="Castanera R."/>
            <person name="Culley D."/>
            <person name="Daum C."/>
            <person name="Ezra D."/>
            <person name="Gonzalez J."/>
            <person name="Henrissat B."/>
            <person name="Kuo A."/>
            <person name="Liang C."/>
            <person name="Lipzen A."/>
            <person name="Lutzoni F."/>
            <person name="Magnuson J."/>
            <person name="Mondo S."/>
            <person name="Nolan M."/>
            <person name="Ohm R."/>
            <person name="Pangilinan J."/>
            <person name="Park H.-J."/>
            <person name="Ramirez L."/>
            <person name="Alfaro M."/>
            <person name="Sun H."/>
            <person name="Tritt A."/>
            <person name="Yoshinaga Y."/>
            <person name="Zwiers L.-H."/>
            <person name="Turgeon B."/>
            <person name="Goodwin S."/>
            <person name="Spatafora J."/>
            <person name="Crous P."/>
            <person name="Grigoriev I."/>
        </authorList>
    </citation>
    <scope>NUCLEOTIDE SEQUENCE</scope>
    <source>
        <strain evidence="1">CBS 107.79</strain>
    </source>
</reference>
<keyword evidence="2" id="KW-1185">Reference proteome</keyword>
<dbReference type="Gene3D" id="3.10.490.10">
    <property type="entry name" value="Gamma-glutamyl cyclotransferase-like"/>
    <property type="match status" value="1"/>
</dbReference>
<dbReference type="OrthoDB" id="2017317at2759"/>
<dbReference type="EMBL" id="ML976659">
    <property type="protein sequence ID" value="KAF1979064.1"/>
    <property type="molecule type" value="Genomic_DNA"/>
</dbReference>
<protein>
    <submittedName>
        <fullName evidence="1">Uncharacterized protein</fullName>
    </submittedName>
</protein>
<dbReference type="Pfam" id="PF13772">
    <property type="entry name" value="AIG2_2"/>
    <property type="match status" value="1"/>
</dbReference>
<dbReference type="AlphaFoldDB" id="A0A6A5VP07"/>
<sequence>MPYPEPAMAGLKTRSQTEDSQPVCGVAYLLSHADFVKIVVTEGAGLAYVVIQVIAEDSLGATFDAYTFISRQVNTFAAGRFPSRRYKDLLLAGAYECGLPKQY</sequence>
<evidence type="ECO:0000313" key="1">
    <source>
        <dbReference type="EMBL" id="KAF1979064.1"/>
    </source>
</evidence>
<gene>
    <name evidence="1" type="ORF">BU23DRAFT_647863</name>
</gene>